<dbReference type="InterPro" id="IPR036662">
    <property type="entry name" value="PTS_EIIA_man-typ_sf"/>
</dbReference>
<evidence type="ECO:0000259" key="8">
    <source>
        <dbReference type="PROSITE" id="PS51096"/>
    </source>
</evidence>
<evidence type="ECO:0000313" key="10">
    <source>
        <dbReference type="Proteomes" id="UP000298347"/>
    </source>
</evidence>
<gene>
    <name evidence="9" type="ORF">E4665_02025</name>
</gene>
<dbReference type="InterPro" id="IPR033887">
    <property type="entry name" value="PTS_IIA_man"/>
</dbReference>
<proteinExistence type="predicted"/>
<dbReference type="PANTHER" id="PTHR33799:SF1">
    <property type="entry name" value="PTS SYSTEM MANNOSE-SPECIFIC EIIAB COMPONENT-RELATED"/>
    <property type="match status" value="1"/>
</dbReference>
<name>A0A4Z0GSS0_9BACL</name>
<dbReference type="InterPro" id="IPR051471">
    <property type="entry name" value="Bacterial_PTS_sugar_comp"/>
</dbReference>
<comment type="caution">
    <text evidence="9">The sequence shown here is derived from an EMBL/GenBank/DDBJ whole genome shotgun (WGS) entry which is preliminary data.</text>
</comment>
<reference evidence="9 10" key="1">
    <citation type="journal article" date="2015" name="Int. J. Syst. Evol. Microbiol.">
        <title>Sporolactobacillus shoreae sp. nov. and Sporolactobacillus spathodeae sp. nov., two spore-forming lactic acid bacteria isolated from tree barks in Thailand.</title>
        <authorList>
            <person name="Thamacharoensuk T."/>
            <person name="Kitahara M."/>
            <person name="Ohkuma M."/>
            <person name="Thongchul N."/>
            <person name="Tanasupawat S."/>
        </authorList>
    </citation>
    <scope>NUCLEOTIDE SEQUENCE [LARGE SCALE GENOMIC DNA]</scope>
    <source>
        <strain evidence="9 10">BK92</strain>
    </source>
</reference>
<dbReference type="GO" id="GO:0016301">
    <property type="term" value="F:kinase activity"/>
    <property type="evidence" value="ECO:0007669"/>
    <property type="project" value="UniProtKB-KW"/>
</dbReference>
<dbReference type="CDD" id="cd00006">
    <property type="entry name" value="PTS_IIA_man"/>
    <property type="match status" value="1"/>
</dbReference>
<dbReference type="Pfam" id="PF03610">
    <property type="entry name" value="EIIA-man"/>
    <property type="match status" value="1"/>
</dbReference>
<sequence length="142" mass="15114">MPVGIILVSHGNFAKEVLASAEMIIGEIENIQAVCMTMDDGSSGLKEKMEQALERFSNREGVLIIADLPGGTPCNVASVLAQSSDGIAVMTGLNLAIVVEASVAGHKSLRDLTEYLVSIGKDSIHQISFKSNSETTEDEYDE</sequence>
<evidence type="ECO:0000256" key="4">
    <source>
        <dbReference type="ARBA" id="ARBA00022597"/>
    </source>
</evidence>
<protein>
    <submittedName>
        <fullName evidence="9">PTS sugar transporter subunit IIA</fullName>
    </submittedName>
</protein>
<keyword evidence="2" id="KW-0813">Transport</keyword>
<keyword evidence="3" id="KW-0963">Cytoplasm</keyword>
<keyword evidence="6" id="KW-0598">Phosphotransferase system</keyword>
<dbReference type="AlphaFoldDB" id="A0A4Z0GSS0"/>
<evidence type="ECO:0000256" key="2">
    <source>
        <dbReference type="ARBA" id="ARBA00022448"/>
    </source>
</evidence>
<feature type="domain" description="PTS EIIA type-4" evidence="8">
    <location>
        <begin position="2"/>
        <end position="124"/>
    </location>
</feature>
<evidence type="ECO:0000256" key="5">
    <source>
        <dbReference type="ARBA" id="ARBA00022679"/>
    </source>
</evidence>
<dbReference type="EMBL" id="SRJD01000002">
    <property type="protein sequence ID" value="TGA99751.1"/>
    <property type="molecule type" value="Genomic_DNA"/>
</dbReference>
<dbReference type="Gene3D" id="3.40.50.510">
    <property type="entry name" value="Phosphotransferase system, mannose-type IIA component"/>
    <property type="match status" value="1"/>
</dbReference>
<dbReference type="PROSITE" id="PS51096">
    <property type="entry name" value="PTS_EIIA_TYPE_4"/>
    <property type="match status" value="1"/>
</dbReference>
<accession>A0A4Z0GSS0</accession>
<dbReference type="Proteomes" id="UP000298347">
    <property type="component" value="Unassembled WGS sequence"/>
</dbReference>
<evidence type="ECO:0000256" key="6">
    <source>
        <dbReference type="ARBA" id="ARBA00022683"/>
    </source>
</evidence>
<evidence type="ECO:0000313" key="9">
    <source>
        <dbReference type="EMBL" id="TGA99751.1"/>
    </source>
</evidence>
<dbReference type="SUPFAM" id="SSF53062">
    <property type="entry name" value="PTS system fructose IIA component-like"/>
    <property type="match status" value="1"/>
</dbReference>
<dbReference type="GO" id="GO:0005737">
    <property type="term" value="C:cytoplasm"/>
    <property type="evidence" value="ECO:0007669"/>
    <property type="project" value="UniProtKB-SubCell"/>
</dbReference>
<dbReference type="PANTHER" id="PTHR33799">
    <property type="entry name" value="PTS PERMEASE-RELATED-RELATED"/>
    <property type="match status" value="1"/>
</dbReference>
<dbReference type="GO" id="GO:0016020">
    <property type="term" value="C:membrane"/>
    <property type="evidence" value="ECO:0007669"/>
    <property type="project" value="InterPro"/>
</dbReference>
<keyword evidence="10" id="KW-1185">Reference proteome</keyword>
<evidence type="ECO:0000256" key="7">
    <source>
        <dbReference type="ARBA" id="ARBA00022777"/>
    </source>
</evidence>
<keyword evidence="4 9" id="KW-0762">Sugar transport</keyword>
<organism evidence="9 10">
    <name type="scientific">Sporolactobacillus shoreae</name>
    <dbReference type="NCBI Taxonomy" id="1465501"/>
    <lineage>
        <taxon>Bacteria</taxon>
        <taxon>Bacillati</taxon>
        <taxon>Bacillota</taxon>
        <taxon>Bacilli</taxon>
        <taxon>Bacillales</taxon>
        <taxon>Sporolactobacillaceae</taxon>
        <taxon>Sporolactobacillus</taxon>
    </lineage>
</organism>
<comment type="subcellular location">
    <subcellularLocation>
        <location evidence="1">Cytoplasm</location>
    </subcellularLocation>
</comment>
<evidence type="ECO:0000256" key="3">
    <source>
        <dbReference type="ARBA" id="ARBA00022490"/>
    </source>
</evidence>
<dbReference type="OrthoDB" id="9799827at2"/>
<dbReference type="InterPro" id="IPR004701">
    <property type="entry name" value="PTS_EIIA_man-typ"/>
</dbReference>
<evidence type="ECO:0000256" key="1">
    <source>
        <dbReference type="ARBA" id="ARBA00004496"/>
    </source>
</evidence>
<keyword evidence="7" id="KW-0418">Kinase</keyword>
<keyword evidence="5" id="KW-0808">Transferase</keyword>
<dbReference type="GO" id="GO:0009401">
    <property type="term" value="P:phosphoenolpyruvate-dependent sugar phosphotransferase system"/>
    <property type="evidence" value="ECO:0007669"/>
    <property type="project" value="UniProtKB-KW"/>
</dbReference>